<gene>
    <name evidence="2" type="ORF">BBK14_30625</name>
</gene>
<accession>A0A1S1RF24</accession>
<keyword evidence="3" id="KW-1185">Reference proteome</keyword>
<name>A0A1S1RF24_9ACTN</name>
<reference evidence="3" key="1">
    <citation type="submission" date="2016-07" db="EMBL/GenBank/DDBJ databases">
        <title>Frankia sp. NRRL B-16219 Genome sequencing.</title>
        <authorList>
            <person name="Ghodhbane-Gtari F."/>
            <person name="Swanson E."/>
            <person name="Gueddou A."/>
            <person name="Louati M."/>
            <person name="Nouioui I."/>
            <person name="Hezbri K."/>
            <person name="Abebe-Akele F."/>
            <person name="Simpson S."/>
            <person name="Morris K."/>
            <person name="Thomas K."/>
            <person name="Gtari M."/>
            <person name="Tisa L.S."/>
        </authorList>
    </citation>
    <scope>NUCLEOTIDE SEQUENCE [LARGE SCALE GENOMIC DNA]</scope>
    <source>
        <strain evidence="3">NRRL B-16219</strain>
    </source>
</reference>
<sequence length="345" mass="36040">MREHRRTARALPPQAAAPLGSPEGATTMKRRTYARRNGLRKLVVGSSAALVLAMSAGVAQAAEETQFYSNTSLGSPSYPTYYGVGDTEFADDVPFSGSHLISSFTFGYQSPEPVHATFRFYGVDSATGLPGEQVAQIERDFPAVSEATPTVTLSEAEQFWWTAGPNLYPGEFNGSVPTGAWYSIQFSVADGGFPDARFRLAKGTSSTGMLNVETGSFVTLTDTNGSSPTSMYLQVRDVGSTGEVQPALINLIASPATVKAGNSLGNTAKLLPVLSSDALAGGTTVTLSSSNPRVASVPSQTVIPAGASNVTVNVTTARRVRTTETVTFTATANGTSVSTQLTVTP</sequence>
<comment type="caution">
    <text evidence="2">The sequence shown here is derived from an EMBL/GenBank/DDBJ whole genome shotgun (WGS) entry which is preliminary data.</text>
</comment>
<feature type="compositionally biased region" description="Low complexity" evidence="1">
    <location>
        <begin position="9"/>
        <end position="18"/>
    </location>
</feature>
<dbReference type="AlphaFoldDB" id="A0A1S1RF24"/>
<dbReference type="EMBL" id="MAXA01000016">
    <property type="protein sequence ID" value="OHV44790.1"/>
    <property type="molecule type" value="Genomic_DNA"/>
</dbReference>
<evidence type="ECO:0000313" key="3">
    <source>
        <dbReference type="Proteomes" id="UP000179769"/>
    </source>
</evidence>
<protein>
    <submittedName>
        <fullName evidence="2">Uncharacterized protein</fullName>
    </submittedName>
</protein>
<feature type="region of interest" description="Disordered" evidence="1">
    <location>
        <begin position="1"/>
        <end position="27"/>
    </location>
</feature>
<evidence type="ECO:0000313" key="2">
    <source>
        <dbReference type="EMBL" id="OHV44790.1"/>
    </source>
</evidence>
<evidence type="ECO:0000256" key="1">
    <source>
        <dbReference type="SAM" id="MobiDB-lite"/>
    </source>
</evidence>
<dbReference type="Proteomes" id="UP000179769">
    <property type="component" value="Unassembled WGS sequence"/>
</dbReference>
<proteinExistence type="predicted"/>
<organism evidence="2 3">
    <name type="scientific">Parafrankia soli</name>
    <dbReference type="NCBI Taxonomy" id="2599596"/>
    <lineage>
        <taxon>Bacteria</taxon>
        <taxon>Bacillati</taxon>
        <taxon>Actinomycetota</taxon>
        <taxon>Actinomycetes</taxon>
        <taxon>Frankiales</taxon>
        <taxon>Frankiaceae</taxon>
        <taxon>Parafrankia</taxon>
    </lineage>
</organism>